<evidence type="ECO:0000256" key="2">
    <source>
        <dbReference type="SAM" id="Phobius"/>
    </source>
</evidence>
<proteinExistence type="predicted"/>
<name>A0A1I7NBG4_9HYPH</name>
<keyword evidence="4" id="KW-1185">Reference proteome</keyword>
<dbReference type="RefSeq" id="WP_092866612.1">
    <property type="nucleotide sequence ID" value="NZ_FPCH01000002.1"/>
</dbReference>
<evidence type="ECO:0000313" key="3">
    <source>
        <dbReference type="EMBL" id="SFV31999.1"/>
    </source>
</evidence>
<feature type="transmembrane region" description="Helical" evidence="2">
    <location>
        <begin position="12"/>
        <end position="30"/>
    </location>
</feature>
<evidence type="ECO:0008006" key="5">
    <source>
        <dbReference type="Google" id="ProtNLM"/>
    </source>
</evidence>
<keyword evidence="2" id="KW-0812">Transmembrane</keyword>
<sequence>MGDKATLETLLSAAVFLIPIAVLFTLILLLSRRRRRSAQSPAAQPREPSAEPPQAEPLHALSPDQHAQTPPPAPVESVETILEKIETALVRGEKTALSGLYYELAAGHARLGKAEARMAALRSAAGYGALHGPPGAHAAARLALGEAAHSAGDLTTACEQWQMARTAYLQAGEAEHHARIEKRMRENGCPTDWVLTDF</sequence>
<dbReference type="OrthoDB" id="7933880at2"/>
<dbReference type="EMBL" id="FPCH01000002">
    <property type="protein sequence ID" value="SFV31999.1"/>
    <property type="molecule type" value="Genomic_DNA"/>
</dbReference>
<accession>A0A1I7NBG4</accession>
<evidence type="ECO:0000256" key="1">
    <source>
        <dbReference type="SAM" id="MobiDB-lite"/>
    </source>
</evidence>
<keyword evidence="2" id="KW-0472">Membrane</keyword>
<dbReference type="Proteomes" id="UP000199423">
    <property type="component" value="Unassembled WGS sequence"/>
</dbReference>
<feature type="region of interest" description="Disordered" evidence="1">
    <location>
        <begin position="38"/>
        <end position="76"/>
    </location>
</feature>
<organism evidence="3 4">
    <name type="scientific">Hyphomicrobium facile</name>
    <dbReference type="NCBI Taxonomy" id="51670"/>
    <lineage>
        <taxon>Bacteria</taxon>
        <taxon>Pseudomonadati</taxon>
        <taxon>Pseudomonadota</taxon>
        <taxon>Alphaproteobacteria</taxon>
        <taxon>Hyphomicrobiales</taxon>
        <taxon>Hyphomicrobiaceae</taxon>
        <taxon>Hyphomicrobium</taxon>
    </lineage>
</organism>
<reference evidence="4" key="1">
    <citation type="submission" date="2016-10" db="EMBL/GenBank/DDBJ databases">
        <authorList>
            <person name="Varghese N."/>
            <person name="Submissions S."/>
        </authorList>
    </citation>
    <scope>NUCLEOTIDE SEQUENCE [LARGE SCALE GENOMIC DNA]</scope>
    <source>
        <strain evidence="4">DSM 1565</strain>
    </source>
</reference>
<keyword evidence="2" id="KW-1133">Transmembrane helix</keyword>
<dbReference type="AlphaFoldDB" id="A0A1I7NBG4"/>
<evidence type="ECO:0000313" key="4">
    <source>
        <dbReference type="Proteomes" id="UP000199423"/>
    </source>
</evidence>
<protein>
    <recommendedName>
        <fullName evidence="5">Tetratricopeptide repeat-containing protein</fullName>
    </recommendedName>
</protein>
<gene>
    <name evidence="3" type="ORF">SAMN04488557_1460</name>
</gene>